<dbReference type="Proteomes" id="UP000468766">
    <property type="component" value="Unassembled WGS sequence"/>
</dbReference>
<reference evidence="3 4" key="1">
    <citation type="submission" date="2019-10" db="EMBL/GenBank/DDBJ databases">
        <title>Whole-genome sequence of the extremophile Heliorestis acidaminivorans DSM 24790.</title>
        <authorList>
            <person name="Kyndt J.A."/>
            <person name="Meyer T.E."/>
        </authorList>
    </citation>
    <scope>NUCLEOTIDE SEQUENCE [LARGE SCALE GENOMIC DNA]</scope>
    <source>
        <strain evidence="3 4">DSM 24790</strain>
    </source>
</reference>
<dbReference type="GO" id="GO:0046872">
    <property type="term" value="F:metal ion binding"/>
    <property type="evidence" value="ECO:0007669"/>
    <property type="project" value="InterPro"/>
</dbReference>
<keyword evidence="1" id="KW-0067">ATP-binding</keyword>
<dbReference type="InterPro" id="IPR011761">
    <property type="entry name" value="ATP-grasp"/>
</dbReference>
<gene>
    <name evidence="3" type="ORF">F9B85_00420</name>
</gene>
<evidence type="ECO:0000313" key="3">
    <source>
        <dbReference type="EMBL" id="KAB2954202.1"/>
    </source>
</evidence>
<name>A0A6I0F5D1_9FIRM</name>
<dbReference type="AlphaFoldDB" id="A0A6I0F5D1"/>
<sequence>MLAHIIIALQKRGIYAVAIPIQNVEKNEKVTAWRPSFLDRNGSWKAKKVPSPLIYYNRIMGRKRERTEVTQKAIERIKKNQKIYFNPRYLSKADVHNHLNKSTLTEYIPTTIIKPTPQEALDCLSKWTKVYLKPLEGCQGRGIYRIEKWHHGWKAIGIQQYGTKNLFFQQEQKILYWLSKVLKKRDYLCQQGINLDKWKNRQYDFRVLVQKNGQGYWTYVGAGIRLAAPGHVVTHRPNGGQVVKPERVMVRKLGYKGWKDKKTELAELAEEASKTIEREYKSLFGLITMDVACSEEGKLWILEMNSKPGSFDEGPIQRKSYDLLADYVRYLQDQRRNSNEHIHSL</sequence>
<dbReference type="GO" id="GO:0005524">
    <property type="term" value="F:ATP binding"/>
    <property type="evidence" value="ECO:0007669"/>
    <property type="project" value="UniProtKB-UniRule"/>
</dbReference>
<keyword evidence="1" id="KW-0547">Nucleotide-binding</keyword>
<dbReference type="OrthoDB" id="7869153at2"/>
<dbReference type="Pfam" id="PF14398">
    <property type="entry name" value="ATPgrasp_YheCD"/>
    <property type="match status" value="1"/>
</dbReference>
<evidence type="ECO:0000259" key="2">
    <source>
        <dbReference type="PROSITE" id="PS50975"/>
    </source>
</evidence>
<evidence type="ECO:0000256" key="1">
    <source>
        <dbReference type="PROSITE-ProRule" id="PRU00409"/>
    </source>
</evidence>
<proteinExistence type="predicted"/>
<organism evidence="3 4">
    <name type="scientific">Heliorestis acidaminivorans</name>
    <dbReference type="NCBI Taxonomy" id="553427"/>
    <lineage>
        <taxon>Bacteria</taxon>
        <taxon>Bacillati</taxon>
        <taxon>Bacillota</taxon>
        <taxon>Clostridia</taxon>
        <taxon>Eubacteriales</taxon>
        <taxon>Heliobacteriaceae</taxon>
        <taxon>Heliorestis</taxon>
    </lineage>
</organism>
<dbReference type="RefSeq" id="WP_151617648.1">
    <property type="nucleotide sequence ID" value="NZ_WBXO01000001.1"/>
</dbReference>
<evidence type="ECO:0000313" key="4">
    <source>
        <dbReference type="Proteomes" id="UP000468766"/>
    </source>
</evidence>
<dbReference type="EMBL" id="WBXO01000001">
    <property type="protein sequence ID" value="KAB2954202.1"/>
    <property type="molecule type" value="Genomic_DNA"/>
</dbReference>
<dbReference type="InterPro" id="IPR026838">
    <property type="entry name" value="YheC/D"/>
</dbReference>
<comment type="caution">
    <text evidence="3">The sequence shown here is derived from an EMBL/GenBank/DDBJ whole genome shotgun (WGS) entry which is preliminary data.</text>
</comment>
<accession>A0A6I0F5D1</accession>
<keyword evidence="4" id="KW-1185">Reference proteome</keyword>
<dbReference type="Gene3D" id="3.30.470.20">
    <property type="entry name" value="ATP-grasp fold, B domain"/>
    <property type="match status" value="1"/>
</dbReference>
<protein>
    <submittedName>
        <fullName evidence="3">YheC/YheD family protein</fullName>
    </submittedName>
</protein>
<feature type="domain" description="ATP-grasp" evidence="2">
    <location>
        <begin position="264"/>
        <end position="332"/>
    </location>
</feature>
<dbReference type="SUPFAM" id="SSF56059">
    <property type="entry name" value="Glutathione synthetase ATP-binding domain-like"/>
    <property type="match status" value="1"/>
</dbReference>
<dbReference type="PROSITE" id="PS50975">
    <property type="entry name" value="ATP_GRASP"/>
    <property type="match status" value="1"/>
</dbReference>